<dbReference type="PRINTS" id="PR00755">
    <property type="entry name" value="AFLATOXINBRP"/>
</dbReference>
<feature type="domain" description="Zn(2)-C6 fungal-type" evidence="7">
    <location>
        <begin position="26"/>
        <end position="56"/>
    </location>
</feature>
<dbReference type="GO" id="GO:0003677">
    <property type="term" value="F:DNA binding"/>
    <property type="evidence" value="ECO:0007669"/>
    <property type="project" value="UniProtKB-KW"/>
</dbReference>
<proteinExistence type="predicted"/>
<organism evidence="8 9">
    <name type="scientific">Cladonia borealis</name>
    <dbReference type="NCBI Taxonomy" id="184061"/>
    <lineage>
        <taxon>Eukaryota</taxon>
        <taxon>Fungi</taxon>
        <taxon>Dikarya</taxon>
        <taxon>Ascomycota</taxon>
        <taxon>Pezizomycotina</taxon>
        <taxon>Lecanoromycetes</taxon>
        <taxon>OSLEUM clade</taxon>
        <taxon>Lecanoromycetidae</taxon>
        <taxon>Lecanorales</taxon>
        <taxon>Lecanorineae</taxon>
        <taxon>Cladoniaceae</taxon>
        <taxon>Cladonia</taxon>
    </lineage>
</organism>
<dbReference type="GO" id="GO:0000981">
    <property type="term" value="F:DNA-binding transcription factor activity, RNA polymerase II-specific"/>
    <property type="evidence" value="ECO:0007669"/>
    <property type="project" value="InterPro"/>
</dbReference>
<evidence type="ECO:0000259" key="7">
    <source>
        <dbReference type="PROSITE" id="PS50048"/>
    </source>
</evidence>
<dbReference type="Pfam" id="PF08493">
    <property type="entry name" value="AflR"/>
    <property type="match status" value="1"/>
</dbReference>
<dbReference type="Pfam" id="PF00172">
    <property type="entry name" value="Zn_clus"/>
    <property type="match status" value="1"/>
</dbReference>
<dbReference type="AlphaFoldDB" id="A0AA39R0X8"/>
<feature type="compositionally biased region" description="Polar residues" evidence="6">
    <location>
        <begin position="198"/>
        <end position="208"/>
    </location>
</feature>
<dbReference type="Gene3D" id="4.10.240.10">
    <property type="entry name" value="Zn(2)-C6 fungal-type DNA-binding domain"/>
    <property type="match status" value="1"/>
</dbReference>
<keyword evidence="2" id="KW-0805">Transcription regulation</keyword>
<protein>
    <recommendedName>
        <fullName evidence="7">Zn(2)-C6 fungal-type domain-containing protein</fullName>
    </recommendedName>
</protein>
<feature type="region of interest" description="Disordered" evidence="6">
    <location>
        <begin position="198"/>
        <end position="226"/>
    </location>
</feature>
<dbReference type="InterPro" id="IPR036864">
    <property type="entry name" value="Zn2-C6_fun-type_DNA-bd_sf"/>
</dbReference>
<name>A0AA39R0X8_9LECA</name>
<sequence length="474" mass="52669">MSVLVSKDSELGTSQELKPGRKLRLSCDECNKAKVKCAKQKPICSRCTAQKIQCVYGVSLRAGKRAAAKGSSRAHPRPQRLNAVTNENCSNVIAPEDLRSSRRQEDTMDDLLQSFMYSSDPSTVLDHRGFDTYSTSLQQETMQAYNMDLLPTNTVKRTSDQLQEWTEHDWLAPNNQASDSMALSALQFLDWDGTSNTASTPVTPSLTPSRGDFSSPSSSVSSDMGLTTPGSYQTTASSMSAYCSIFCPSALGLSVNPQPSIQPSAISWLPNLQRSKCQCQVAILSLEKTLLRTSDLKSTSFDVVLATNKEILRRCTILIECECFPNDDSNVMVLSSIIARMISMYWTRGNMAETPSNTNAFASFGSTANRLADDTKKGSLTLEAYHNVKADEERLKIELVLIELEKLEKLVQEFQKGCYKNGCVPSDIENRDSKTQDPRTFLWRSLFEFLTQRVRSASMDLRSKILAGEHSHWC</sequence>
<dbReference type="InterPro" id="IPR013700">
    <property type="entry name" value="AflR"/>
</dbReference>
<accession>A0AA39R0X8</accession>
<dbReference type="CDD" id="cd00067">
    <property type="entry name" value="GAL4"/>
    <property type="match status" value="1"/>
</dbReference>
<dbReference type="EMBL" id="JAFEKC020000013">
    <property type="protein sequence ID" value="KAK0511730.1"/>
    <property type="molecule type" value="Genomic_DNA"/>
</dbReference>
<reference evidence="8" key="1">
    <citation type="submission" date="2023-03" db="EMBL/GenBank/DDBJ databases">
        <title>Complete genome of Cladonia borealis.</title>
        <authorList>
            <person name="Park H."/>
        </authorList>
    </citation>
    <scope>NUCLEOTIDE SEQUENCE</scope>
    <source>
        <strain evidence="8">ANT050790</strain>
    </source>
</reference>
<dbReference type="InterPro" id="IPR001138">
    <property type="entry name" value="Zn2Cys6_DnaBD"/>
</dbReference>
<dbReference type="GO" id="GO:0008270">
    <property type="term" value="F:zinc ion binding"/>
    <property type="evidence" value="ECO:0007669"/>
    <property type="project" value="InterPro"/>
</dbReference>
<dbReference type="Proteomes" id="UP001166286">
    <property type="component" value="Unassembled WGS sequence"/>
</dbReference>
<dbReference type="PANTHER" id="PTHR31069">
    <property type="entry name" value="OLEATE-ACTIVATED TRANSCRIPTION FACTOR 1-RELATED"/>
    <property type="match status" value="1"/>
</dbReference>
<keyword evidence="9" id="KW-1185">Reference proteome</keyword>
<evidence type="ECO:0000256" key="5">
    <source>
        <dbReference type="ARBA" id="ARBA00023242"/>
    </source>
</evidence>
<evidence type="ECO:0000313" key="8">
    <source>
        <dbReference type="EMBL" id="KAK0511730.1"/>
    </source>
</evidence>
<keyword evidence="3" id="KW-0238">DNA-binding</keyword>
<keyword evidence="5" id="KW-0539">Nucleus</keyword>
<evidence type="ECO:0000256" key="3">
    <source>
        <dbReference type="ARBA" id="ARBA00023125"/>
    </source>
</evidence>
<dbReference type="PROSITE" id="PS50048">
    <property type="entry name" value="ZN2_CY6_FUNGAL_2"/>
    <property type="match status" value="1"/>
</dbReference>
<evidence type="ECO:0000256" key="4">
    <source>
        <dbReference type="ARBA" id="ARBA00023163"/>
    </source>
</evidence>
<dbReference type="PANTHER" id="PTHR31069:SF31">
    <property type="entry name" value="MONODICTYPHENONE CLUSTER TRANSCRIPTION FACTOR-RELATED"/>
    <property type="match status" value="1"/>
</dbReference>
<evidence type="ECO:0000313" key="9">
    <source>
        <dbReference type="Proteomes" id="UP001166286"/>
    </source>
</evidence>
<keyword evidence="4" id="KW-0804">Transcription</keyword>
<comment type="caution">
    <text evidence="8">The sequence shown here is derived from an EMBL/GenBank/DDBJ whole genome shotgun (WGS) entry which is preliminary data.</text>
</comment>
<evidence type="ECO:0000256" key="2">
    <source>
        <dbReference type="ARBA" id="ARBA00023015"/>
    </source>
</evidence>
<dbReference type="InterPro" id="IPR050675">
    <property type="entry name" value="OAF3"/>
</dbReference>
<evidence type="ECO:0000256" key="1">
    <source>
        <dbReference type="ARBA" id="ARBA00022723"/>
    </source>
</evidence>
<evidence type="ECO:0000256" key="6">
    <source>
        <dbReference type="SAM" id="MobiDB-lite"/>
    </source>
</evidence>
<dbReference type="SMART" id="SM00066">
    <property type="entry name" value="GAL4"/>
    <property type="match status" value="1"/>
</dbReference>
<gene>
    <name evidence="8" type="ORF">JMJ35_006303</name>
</gene>
<dbReference type="SUPFAM" id="SSF57701">
    <property type="entry name" value="Zn2/Cys6 DNA-binding domain"/>
    <property type="match status" value="1"/>
</dbReference>
<dbReference type="GO" id="GO:0005634">
    <property type="term" value="C:nucleus"/>
    <property type="evidence" value="ECO:0007669"/>
    <property type="project" value="InterPro"/>
</dbReference>
<dbReference type="GO" id="GO:0045122">
    <property type="term" value="P:aflatoxin biosynthetic process"/>
    <property type="evidence" value="ECO:0007669"/>
    <property type="project" value="InterPro"/>
</dbReference>
<keyword evidence="1" id="KW-0479">Metal-binding</keyword>